<feature type="compositionally biased region" description="Pro residues" evidence="2">
    <location>
        <begin position="79"/>
        <end position="94"/>
    </location>
</feature>
<feature type="region of interest" description="Disordered" evidence="2">
    <location>
        <begin position="184"/>
        <end position="251"/>
    </location>
</feature>
<feature type="region of interest" description="Disordered" evidence="2">
    <location>
        <begin position="67"/>
        <end position="94"/>
    </location>
</feature>
<dbReference type="EMBL" id="JAHRHJ020003813">
    <property type="protein sequence ID" value="KAH9288407.1"/>
    <property type="molecule type" value="Genomic_DNA"/>
</dbReference>
<dbReference type="OMA" id="EEQWDET"/>
<dbReference type="PANTHER" id="PTHR21450">
    <property type="entry name" value="PROTEIN ALTERED PHOSPHATE STARVATION RESPONSE 1"/>
    <property type="match status" value="1"/>
</dbReference>
<dbReference type="InterPro" id="IPR006868">
    <property type="entry name" value="DUF630"/>
</dbReference>
<evidence type="ECO:0000313" key="6">
    <source>
        <dbReference type="Proteomes" id="UP000824469"/>
    </source>
</evidence>
<keyword evidence="1" id="KW-0175">Coiled coil</keyword>
<feature type="coiled-coil region" evidence="1">
    <location>
        <begin position="587"/>
        <end position="653"/>
    </location>
</feature>
<organism evidence="5 6">
    <name type="scientific">Taxus chinensis</name>
    <name type="common">Chinese yew</name>
    <name type="synonym">Taxus wallichiana var. chinensis</name>
    <dbReference type="NCBI Taxonomy" id="29808"/>
    <lineage>
        <taxon>Eukaryota</taxon>
        <taxon>Viridiplantae</taxon>
        <taxon>Streptophyta</taxon>
        <taxon>Embryophyta</taxon>
        <taxon>Tracheophyta</taxon>
        <taxon>Spermatophyta</taxon>
        <taxon>Pinopsida</taxon>
        <taxon>Pinidae</taxon>
        <taxon>Conifers II</taxon>
        <taxon>Cupressales</taxon>
        <taxon>Taxaceae</taxon>
        <taxon>Taxus</taxon>
    </lineage>
</organism>
<evidence type="ECO:0000259" key="3">
    <source>
        <dbReference type="Pfam" id="PF04782"/>
    </source>
</evidence>
<dbReference type="Proteomes" id="UP000824469">
    <property type="component" value="Unassembled WGS sequence"/>
</dbReference>
<evidence type="ECO:0000256" key="1">
    <source>
        <dbReference type="SAM" id="Coils"/>
    </source>
</evidence>
<evidence type="ECO:0000259" key="4">
    <source>
        <dbReference type="Pfam" id="PF04783"/>
    </source>
</evidence>
<gene>
    <name evidence="5" type="ORF">KI387_032524</name>
</gene>
<name>A0AA38BS08_TAXCH</name>
<dbReference type="Pfam" id="PF04783">
    <property type="entry name" value="DUF630"/>
    <property type="match status" value="1"/>
</dbReference>
<feature type="domain" description="DUF630" evidence="4">
    <location>
        <begin position="1"/>
        <end position="59"/>
    </location>
</feature>
<dbReference type="Pfam" id="PF04782">
    <property type="entry name" value="DUF632"/>
    <property type="match status" value="1"/>
</dbReference>
<dbReference type="InterPro" id="IPR006867">
    <property type="entry name" value="DUF632"/>
</dbReference>
<feature type="compositionally biased region" description="Basic and acidic residues" evidence="2">
    <location>
        <begin position="188"/>
        <end position="203"/>
    </location>
</feature>
<accession>A0AA38BS08</accession>
<evidence type="ECO:0000313" key="5">
    <source>
        <dbReference type="EMBL" id="KAH9288407.1"/>
    </source>
</evidence>
<sequence>MGCASSKLDNEEKVARCKERRKLMRQAVNSRNEFAAAQMGYLMALRNTGATLKQFAEAESMELHRTSPYNPFHHYQSTMPPPPPPLPPPPPPLPPLYLQPHAVVSPLHRSVSSNFSSIPDHLTDHLNSTNNSNKPSSPPKHSTASTQNWNSQHDSDTETHTPPPPSSAQLSAWDFWDPFCTSSPTHVSEPRRSRHLPEDELKKPQQQQAVVEEEHWDETRSEFEDEQEVESINHKFPDKSPGRETDDNSSMVSWYTKSTDLAMVLSRKQKNLGEIVRELDEYFLKASAGGKEVSRILETAKGFLDHNFGESKRISYNSAKVFSALSWSRSSKSPLAGKDTIEFQNIDELGTRGSHCLTLEKLHALEKRLYEEVRGGESAKIDHEKKLALLHRQESKGQEEKKIDKTRTTVAILKSQILAAHHAVNTTSTSILKLRENELYPQLVELSEGIMRMWRSMYECHQVQSHIVEQINHLNSLPSTEATSDYHRQATIQLETEVTAWYSSFCSLIKSQRNYTQALNGWMRLSLHLENETEQNFGSYPPIFALLEEWQQALDRLPDKAASEAVKSFVTVIHAMVVQQAEEQKHRRKSERLSKELEKKVASLQGMEKKYFNSTAGIPAATHASGSGPKDPLAEKKAKIDAFRRKVQDEKSKHANSIRVTRAMTLNNLQTSLPNVFQAMTGFSSVCMQQFEAVNNQTKSFRF</sequence>
<proteinExistence type="predicted"/>
<feature type="region of interest" description="Disordered" evidence="2">
    <location>
        <begin position="115"/>
        <end position="171"/>
    </location>
</feature>
<keyword evidence="6" id="KW-1185">Reference proteome</keyword>
<feature type="domain" description="DUF632" evidence="3">
    <location>
        <begin position="273"/>
        <end position="574"/>
    </location>
</feature>
<feature type="compositionally biased region" description="Low complexity" evidence="2">
    <location>
        <begin position="127"/>
        <end position="143"/>
    </location>
</feature>
<evidence type="ECO:0000256" key="2">
    <source>
        <dbReference type="SAM" id="MobiDB-lite"/>
    </source>
</evidence>
<reference evidence="5 6" key="1">
    <citation type="journal article" date="2021" name="Nat. Plants">
        <title>The Taxus genome provides insights into paclitaxel biosynthesis.</title>
        <authorList>
            <person name="Xiong X."/>
            <person name="Gou J."/>
            <person name="Liao Q."/>
            <person name="Li Y."/>
            <person name="Zhou Q."/>
            <person name="Bi G."/>
            <person name="Li C."/>
            <person name="Du R."/>
            <person name="Wang X."/>
            <person name="Sun T."/>
            <person name="Guo L."/>
            <person name="Liang H."/>
            <person name="Lu P."/>
            <person name="Wu Y."/>
            <person name="Zhang Z."/>
            <person name="Ro D.K."/>
            <person name="Shang Y."/>
            <person name="Huang S."/>
            <person name="Yan J."/>
        </authorList>
    </citation>
    <scope>NUCLEOTIDE SEQUENCE [LARGE SCALE GENOMIC DNA]</scope>
    <source>
        <strain evidence="5">Ta-2019</strain>
    </source>
</reference>
<protein>
    <submittedName>
        <fullName evidence="5">Uncharacterized protein</fullName>
    </submittedName>
</protein>
<dbReference type="AlphaFoldDB" id="A0AA38BS08"/>
<dbReference type="PANTHER" id="PTHR21450:SF21">
    <property type="entry name" value="REDUCTASE SUBUNIT C, PUTATIVE (DUF630 AND DUF632)-RELATED"/>
    <property type="match status" value="1"/>
</dbReference>
<feature type="compositionally biased region" description="Basic and acidic residues" evidence="2">
    <location>
        <begin position="231"/>
        <end position="246"/>
    </location>
</feature>
<comment type="caution">
    <text evidence="5">The sequence shown here is derived from an EMBL/GenBank/DDBJ whole genome shotgun (WGS) entry which is preliminary data.</text>
</comment>